<reference evidence="4" key="1">
    <citation type="submission" date="2015-01" db="EMBL/GenBank/DDBJ databases">
        <title>Transcriptome Assembly of Fopius arisanus.</title>
        <authorList>
            <person name="Geib S."/>
        </authorList>
    </citation>
    <scope>NUCLEOTIDE SEQUENCE</scope>
</reference>
<dbReference type="EMBL" id="GBYB01007949">
    <property type="protein sequence ID" value="JAG77716.1"/>
    <property type="molecule type" value="Transcribed_RNA"/>
</dbReference>
<feature type="region of interest" description="Disordered" evidence="2">
    <location>
        <begin position="667"/>
        <end position="705"/>
    </location>
</feature>
<evidence type="ECO:0000256" key="1">
    <source>
        <dbReference type="PROSITE-ProRule" id="PRU00497"/>
    </source>
</evidence>
<feature type="chain" id="PRO_5002201461" evidence="3">
    <location>
        <begin position="35"/>
        <end position="705"/>
    </location>
</feature>
<keyword evidence="3" id="KW-0732">Signal</keyword>
<dbReference type="GO" id="GO:0008010">
    <property type="term" value="F:structural constituent of chitin-based larval cuticle"/>
    <property type="evidence" value="ECO:0007669"/>
    <property type="project" value="TreeGrafter"/>
</dbReference>
<gene>
    <name evidence="4" type="primary">CU14A</name>
    <name evidence="4" type="ORF">g.19849</name>
</gene>
<feature type="compositionally biased region" description="Low complexity" evidence="2">
    <location>
        <begin position="147"/>
        <end position="169"/>
    </location>
</feature>
<dbReference type="GO" id="GO:0062129">
    <property type="term" value="C:chitin-based extracellular matrix"/>
    <property type="evidence" value="ECO:0007669"/>
    <property type="project" value="TreeGrafter"/>
</dbReference>
<keyword evidence="1" id="KW-0193">Cuticle</keyword>
<feature type="compositionally biased region" description="Low complexity" evidence="2">
    <location>
        <begin position="668"/>
        <end position="681"/>
    </location>
</feature>
<accession>A0A0C9QW32</accession>
<feature type="compositionally biased region" description="Polar residues" evidence="2">
    <location>
        <begin position="132"/>
        <end position="145"/>
    </location>
</feature>
<feature type="region of interest" description="Disordered" evidence="2">
    <location>
        <begin position="478"/>
        <end position="498"/>
    </location>
</feature>
<dbReference type="InterPro" id="IPR000618">
    <property type="entry name" value="Insect_cuticle"/>
</dbReference>
<dbReference type="AlphaFoldDB" id="A0A0C9QW32"/>
<name>A0A0C9QW32_9HYME</name>
<feature type="non-terminal residue" evidence="4">
    <location>
        <position position="1"/>
    </location>
</feature>
<evidence type="ECO:0000313" key="4">
    <source>
        <dbReference type="EMBL" id="JAG77716.1"/>
    </source>
</evidence>
<feature type="region of interest" description="Disordered" evidence="2">
    <location>
        <begin position="364"/>
        <end position="385"/>
    </location>
</feature>
<feature type="compositionally biased region" description="Basic and acidic residues" evidence="2">
    <location>
        <begin position="486"/>
        <end position="498"/>
    </location>
</feature>
<feature type="compositionally biased region" description="Basic and acidic residues" evidence="2">
    <location>
        <begin position="366"/>
        <end position="375"/>
    </location>
</feature>
<protein>
    <submittedName>
        <fullName evidence="4">CU14A protein</fullName>
    </submittedName>
</protein>
<proteinExistence type="predicted"/>
<feature type="region of interest" description="Disordered" evidence="2">
    <location>
        <begin position="259"/>
        <end position="303"/>
    </location>
</feature>
<organism evidence="4">
    <name type="scientific">Fopius arisanus</name>
    <dbReference type="NCBI Taxonomy" id="64838"/>
    <lineage>
        <taxon>Eukaryota</taxon>
        <taxon>Metazoa</taxon>
        <taxon>Ecdysozoa</taxon>
        <taxon>Arthropoda</taxon>
        <taxon>Hexapoda</taxon>
        <taxon>Insecta</taxon>
        <taxon>Pterygota</taxon>
        <taxon>Neoptera</taxon>
        <taxon>Endopterygota</taxon>
        <taxon>Hymenoptera</taxon>
        <taxon>Apocrita</taxon>
        <taxon>Ichneumonoidea</taxon>
        <taxon>Braconidae</taxon>
        <taxon>Opiinae</taxon>
        <taxon>Fopius</taxon>
    </lineage>
</organism>
<dbReference type="InterPro" id="IPR050468">
    <property type="entry name" value="Cuticle_Struct_Prot"/>
</dbReference>
<feature type="signal peptide" evidence="3">
    <location>
        <begin position="1"/>
        <end position="34"/>
    </location>
</feature>
<dbReference type="PROSITE" id="PS51155">
    <property type="entry name" value="CHIT_BIND_RR_2"/>
    <property type="match status" value="1"/>
</dbReference>
<dbReference type="PANTHER" id="PTHR10380:SF209">
    <property type="match status" value="1"/>
</dbReference>
<evidence type="ECO:0000256" key="2">
    <source>
        <dbReference type="SAM" id="MobiDB-lite"/>
    </source>
</evidence>
<sequence length="705" mass="79997">PHAVLSTFTACAGTMVSSCKMTPWLMAVFCLVTAGCLNVTDQQTSESTQTEQVAILKQIRKVNDDGSYTFGYEAGDGSFKVETRDVLGNVKGTFGFVDANGEIKRVTYSSSNGTGFKATTLSPLQEQVSVVQSIPRSNRSSSTRKPTVVYATSTESSSSSSTAKPSSVVQTIPRGRKTTTTSSTTTTTEAPRPYVHYKTLKSRPRYFINGQQRPSSVSVEEDSTEDSQINRPSTEEKASSYRRILFAKRPVDHNLRPITEEFEEKEEEPRASGNALRRQLQDDTTKPEVHEVHEAPDEHSDVYGGALSTTRPLFTTSSPPRILQRLRADRPKLYQVTPPPQENVGPARFDTSKYETTRSYEMQTKVAEEREERESTPPIVFRPSTRMPDRDYIRQTTESVFVRQPPEQILRDISSGLLVHQNMEEDGYRGVPVGRILYRPRPPIYPTTTDANVQYLTENPIAEPDPRLNPNYIRPRPYHRPLPYDAEQRGRPVLRPDDREYDYPYRNIALPPEAPNPIAPPLSRRDFQILLRRLLISQYGPQALTYPRTYLEDALYDQTPYPTYQTGYQVPGRQLIYEPHVASNRFGDRVPLRPALSRPDPGIYQSPRYPEDFQDSRYAKRVYRQKFYTQEMADEPEGDGEEILPPPIREALLLRMLQLAIHNDRPVSMMTSSTTPSPSSPYKKGPVRSVQILADDDDKDLRKKI</sequence>
<evidence type="ECO:0000256" key="3">
    <source>
        <dbReference type="SAM" id="SignalP"/>
    </source>
</evidence>
<dbReference type="PANTHER" id="PTHR10380">
    <property type="entry name" value="CUTICLE PROTEIN"/>
    <property type="match status" value="1"/>
</dbReference>
<feature type="compositionally biased region" description="Basic and acidic residues" evidence="2">
    <location>
        <begin position="279"/>
        <end position="301"/>
    </location>
</feature>
<dbReference type="Pfam" id="PF00379">
    <property type="entry name" value="Chitin_bind_4"/>
    <property type="match status" value="1"/>
</dbReference>
<feature type="compositionally biased region" description="Low complexity" evidence="2">
    <location>
        <begin position="178"/>
        <end position="188"/>
    </location>
</feature>
<feature type="region of interest" description="Disordered" evidence="2">
    <location>
        <begin position="132"/>
        <end position="238"/>
    </location>
</feature>